<evidence type="ECO:0000256" key="2">
    <source>
        <dbReference type="ARBA" id="ARBA00022723"/>
    </source>
</evidence>
<evidence type="ECO:0000259" key="7">
    <source>
        <dbReference type="PROSITE" id="PS51471"/>
    </source>
</evidence>
<keyword evidence="4" id="KW-0223">Dioxygenase</keyword>
<gene>
    <name evidence="8" type="ORF">H9642_00760</name>
</gene>
<sequence length="229" mass="25328">MANTPRPSLHKSLCVGICATLECPLLHPSGDSSLLAPIIDDLVTHGWSQQPVFLPQTLTAELAQECRTRNAAGELAPAAIGRGGGQIVNEGIRNDHILWLEAGQSAAGDQYLALLDELRQALNRELFLGLEELECHFALYPPGGYYLRHLDRFRDDDCRTVTVVAYLNEADWLPEHGGALRLHLPDGPRDVVPMGGTLICFMSDRIEHEVLPATRPRLSLAGWFRRRPL</sequence>
<organism evidence="8 9">
    <name type="scientific">Serpens gallinarum</name>
    <dbReference type="NCBI Taxonomy" id="2763075"/>
    <lineage>
        <taxon>Bacteria</taxon>
        <taxon>Pseudomonadati</taxon>
        <taxon>Pseudomonadota</taxon>
        <taxon>Gammaproteobacteria</taxon>
        <taxon>Pseudomonadales</taxon>
        <taxon>Pseudomonadaceae</taxon>
        <taxon>Pseudomonas</taxon>
    </lineage>
</organism>
<dbReference type="Pfam" id="PF13640">
    <property type="entry name" value="2OG-FeII_Oxy_3"/>
    <property type="match status" value="1"/>
</dbReference>
<evidence type="ECO:0000256" key="1">
    <source>
        <dbReference type="ARBA" id="ARBA00001961"/>
    </source>
</evidence>
<dbReference type="PANTHER" id="PTHR12907">
    <property type="entry name" value="EGL NINE HOMOLOG-RELATED"/>
    <property type="match status" value="1"/>
</dbReference>
<keyword evidence="3" id="KW-0847">Vitamin C</keyword>
<evidence type="ECO:0000313" key="9">
    <source>
        <dbReference type="Proteomes" id="UP000611945"/>
    </source>
</evidence>
<dbReference type="EMBL" id="JACSQG010000001">
    <property type="protein sequence ID" value="MBD7975714.1"/>
    <property type="molecule type" value="Genomic_DNA"/>
</dbReference>
<dbReference type="Gene3D" id="2.60.120.620">
    <property type="entry name" value="q2cbj1_9rhob like domain"/>
    <property type="match status" value="1"/>
</dbReference>
<name>A0ABR8TIX7_9PSED</name>
<dbReference type="InterPro" id="IPR006620">
    <property type="entry name" value="Pro_4_hyd_alph"/>
</dbReference>
<accession>A0ABR8TIX7</accession>
<keyword evidence="6" id="KW-0408">Iron</keyword>
<keyword evidence="5" id="KW-0560">Oxidoreductase</keyword>
<dbReference type="InterPro" id="IPR044862">
    <property type="entry name" value="Pro_4_hyd_alph_FE2OG_OXY"/>
</dbReference>
<proteinExistence type="predicted"/>
<comment type="caution">
    <text evidence="8">The sequence shown here is derived from an EMBL/GenBank/DDBJ whole genome shotgun (WGS) entry which is preliminary data.</text>
</comment>
<keyword evidence="2" id="KW-0479">Metal-binding</keyword>
<dbReference type="InterPro" id="IPR005123">
    <property type="entry name" value="Oxoglu/Fe-dep_dioxygenase_dom"/>
</dbReference>
<evidence type="ECO:0000256" key="5">
    <source>
        <dbReference type="ARBA" id="ARBA00023002"/>
    </source>
</evidence>
<dbReference type="PROSITE" id="PS51471">
    <property type="entry name" value="FE2OG_OXY"/>
    <property type="match status" value="1"/>
</dbReference>
<dbReference type="SMART" id="SM00702">
    <property type="entry name" value="P4Hc"/>
    <property type="match status" value="1"/>
</dbReference>
<evidence type="ECO:0000256" key="3">
    <source>
        <dbReference type="ARBA" id="ARBA00022896"/>
    </source>
</evidence>
<dbReference type="PANTHER" id="PTHR12907:SF26">
    <property type="entry name" value="HIF PROLYL HYDROXYLASE, ISOFORM C"/>
    <property type="match status" value="1"/>
</dbReference>
<evidence type="ECO:0000313" key="8">
    <source>
        <dbReference type="EMBL" id="MBD7975714.1"/>
    </source>
</evidence>
<protein>
    <submittedName>
        <fullName evidence="8">2OG-Fe(II) oxygenase</fullName>
    </submittedName>
</protein>
<evidence type="ECO:0000256" key="4">
    <source>
        <dbReference type="ARBA" id="ARBA00022964"/>
    </source>
</evidence>
<dbReference type="Proteomes" id="UP000611945">
    <property type="component" value="Unassembled WGS sequence"/>
</dbReference>
<comment type="cofactor">
    <cofactor evidence="1">
        <name>L-ascorbate</name>
        <dbReference type="ChEBI" id="CHEBI:38290"/>
    </cofactor>
</comment>
<keyword evidence="9" id="KW-1185">Reference proteome</keyword>
<feature type="domain" description="Fe2OG dioxygenase" evidence="7">
    <location>
        <begin position="131"/>
        <end position="226"/>
    </location>
</feature>
<evidence type="ECO:0000256" key="6">
    <source>
        <dbReference type="ARBA" id="ARBA00023004"/>
    </source>
</evidence>
<reference evidence="8 9" key="1">
    <citation type="submission" date="2020-08" db="EMBL/GenBank/DDBJ databases">
        <title>A Genomic Blueprint of the Chicken Gut Microbiome.</title>
        <authorList>
            <person name="Gilroy R."/>
            <person name="Ravi A."/>
            <person name="Getino M."/>
            <person name="Pursley I."/>
            <person name="Horton D.L."/>
            <person name="Alikhan N.-F."/>
            <person name="Baker D."/>
            <person name="Gharbi K."/>
            <person name="Hall N."/>
            <person name="Watson M."/>
            <person name="Adriaenssens E.M."/>
            <person name="Foster-Nyarko E."/>
            <person name="Jarju S."/>
            <person name="Secka A."/>
            <person name="Antonio M."/>
            <person name="Oren A."/>
            <person name="Chaudhuri R."/>
            <person name="La Ragione R.M."/>
            <person name="Hildebrand F."/>
            <person name="Pallen M.J."/>
        </authorList>
    </citation>
    <scope>NUCLEOTIDE SEQUENCE [LARGE SCALE GENOMIC DNA]</scope>
    <source>
        <strain evidence="8 9">Sa2CUA2</strain>
    </source>
</reference>
<dbReference type="InterPro" id="IPR051559">
    <property type="entry name" value="HIF_prolyl_hydroxylases"/>
</dbReference>